<dbReference type="SUPFAM" id="SSF81665">
    <property type="entry name" value="Calcium ATPase, transmembrane domain M"/>
    <property type="match status" value="1"/>
</dbReference>
<feature type="transmembrane region" description="Helical" evidence="1">
    <location>
        <begin position="15"/>
        <end position="34"/>
    </location>
</feature>
<evidence type="ECO:0000313" key="4">
    <source>
        <dbReference type="Proteomes" id="UP000195981"/>
    </source>
</evidence>
<sequence>MVHVPFLQAAFGTEALSLGQWAMCLGLASCVLWFDELRKAVLRGRERAGG</sequence>
<keyword evidence="4" id="KW-1185">Reference proteome</keyword>
<feature type="domain" description="Cation-transporting P-type ATPase C-terminal" evidence="2">
    <location>
        <begin position="2"/>
        <end position="40"/>
    </location>
</feature>
<evidence type="ECO:0000256" key="1">
    <source>
        <dbReference type="SAM" id="Phobius"/>
    </source>
</evidence>
<gene>
    <name evidence="3" type="ORF">FM110_09600</name>
</gene>
<keyword evidence="1" id="KW-0812">Transmembrane</keyword>
<dbReference type="AlphaFoldDB" id="A0A1X6X3I8"/>
<evidence type="ECO:0000259" key="2">
    <source>
        <dbReference type="Pfam" id="PF00689"/>
    </source>
</evidence>
<dbReference type="Proteomes" id="UP000195981">
    <property type="component" value="Unassembled WGS sequence"/>
</dbReference>
<accession>A0A1X6X3I8</accession>
<dbReference type="InterPro" id="IPR006068">
    <property type="entry name" value="ATPase_P-typ_cation-transptr_C"/>
</dbReference>
<evidence type="ECO:0000313" key="3">
    <source>
        <dbReference type="EMBL" id="SLM93281.1"/>
    </source>
</evidence>
<name>A0A1X6X3I8_9MICO</name>
<proteinExistence type="predicted"/>
<dbReference type="EMBL" id="FWFG01000082">
    <property type="protein sequence ID" value="SLM93281.1"/>
    <property type="molecule type" value="Genomic_DNA"/>
</dbReference>
<organism evidence="3 4">
    <name type="scientific">Brachybacterium nesterenkovii</name>
    <dbReference type="NCBI Taxonomy" id="47847"/>
    <lineage>
        <taxon>Bacteria</taxon>
        <taxon>Bacillati</taxon>
        <taxon>Actinomycetota</taxon>
        <taxon>Actinomycetes</taxon>
        <taxon>Micrococcales</taxon>
        <taxon>Dermabacteraceae</taxon>
        <taxon>Brachybacterium</taxon>
    </lineage>
</organism>
<protein>
    <recommendedName>
        <fullName evidence="2">Cation-transporting P-type ATPase C-terminal domain-containing protein</fullName>
    </recommendedName>
</protein>
<dbReference type="Gene3D" id="1.20.1110.10">
    <property type="entry name" value="Calcium-transporting ATPase, transmembrane domain"/>
    <property type="match status" value="1"/>
</dbReference>
<dbReference type="InterPro" id="IPR023298">
    <property type="entry name" value="ATPase_P-typ_TM_dom_sf"/>
</dbReference>
<keyword evidence="1" id="KW-1133">Transmembrane helix</keyword>
<reference evidence="3 4" key="1">
    <citation type="submission" date="2017-02" db="EMBL/GenBank/DDBJ databases">
        <authorList>
            <person name="Peterson S.W."/>
        </authorList>
    </citation>
    <scope>NUCLEOTIDE SEQUENCE [LARGE SCALE GENOMIC DNA]</scope>
    <source>
        <strain evidence="3 4">CIP104813</strain>
    </source>
</reference>
<dbReference type="Pfam" id="PF00689">
    <property type="entry name" value="Cation_ATPase_C"/>
    <property type="match status" value="1"/>
</dbReference>
<keyword evidence="1" id="KW-0472">Membrane</keyword>